<accession>A0ACC2FQ14</accession>
<gene>
    <name evidence="1" type="ORF">DPEC_G00272520</name>
</gene>
<protein>
    <submittedName>
        <fullName evidence="1">Uncharacterized protein</fullName>
    </submittedName>
</protein>
<evidence type="ECO:0000313" key="2">
    <source>
        <dbReference type="Proteomes" id="UP001157502"/>
    </source>
</evidence>
<keyword evidence="2" id="KW-1185">Reference proteome</keyword>
<name>A0ACC2FQ14_DALPE</name>
<organism evidence="1 2">
    <name type="scientific">Dallia pectoralis</name>
    <name type="common">Alaska blackfish</name>
    <dbReference type="NCBI Taxonomy" id="75939"/>
    <lineage>
        <taxon>Eukaryota</taxon>
        <taxon>Metazoa</taxon>
        <taxon>Chordata</taxon>
        <taxon>Craniata</taxon>
        <taxon>Vertebrata</taxon>
        <taxon>Euteleostomi</taxon>
        <taxon>Actinopterygii</taxon>
        <taxon>Neopterygii</taxon>
        <taxon>Teleostei</taxon>
        <taxon>Protacanthopterygii</taxon>
        <taxon>Esociformes</taxon>
        <taxon>Umbridae</taxon>
        <taxon>Dallia</taxon>
    </lineage>
</organism>
<comment type="caution">
    <text evidence="1">The sequence shown here is derived from an EMBL/GenBank/DDBJ whole genome shotgun (WGS) entry which is preliminary data.</text>
</comment>
<proteinExistence type="predicted"/>
<reference evidence="1" key="1">
    <citation type="submission" date="2021-05" db="EMBL/GenBank/DDBJ databases">
        <authorList>
            <person name="Pan Q."/>
            <person name="Jouanno E."/>
            <person name="Zahm M."/>
            <person name="Klopp C."/>
            <person name="Cabau C."/>
            <person name="Louis A."/>
            <person name="Berthelot C."/>
            <person name="Parey E."/>
            <person name="Roest Crollius H."/>
            <person name="Montfort J."/>
            <person name="Robinson-Rechavi M."/>
            <person name="Bouchez O."/>
            <person name="Lampietro C."/>
            <person name="Lopez Roques C."/>
            <person name="Donnadieu C."/>
            <person name="Postlethwait J."/>
            <person name="Bobe J."/>
            <person name="Dillon D."/>
            <person name="Chandos A."/>
            <person name="von Hippel F."/>
            <person name="Guiguen Y."/>
        </authorList>
    </citation>
    <scope>NUCLEOTIDE SEQUENCE</scope>
    <source>
        <strain evidence="1">YG-Jan2019</strain>
    </source>
</reference>
<evidence type="ECO:0000313" key="1">
    <source>
        <dbReference type="EMBL" id="KAJ7993446.1"/>
    </source>
</evidence>
<dbReference type="Proteomes" id="UP001157502">
    <property type="component" value="Chromosome 24"/>
</dbReference>
<sequence length="131" mass="14858">MKCFENVSSHRDLSVNEASDTAPTNPRKEKLNKYSLACYGLSQEVVRCWDFHFECLKNNPSIVLKGVEECSSPSIQCWWYWAAEVLHQPWVCFGGTHHHKNHANNIVRMVNCSCSLLVPSCAMCALLTVNI</sequence>
<dbReference type="EMBL" id="CM055751">
    <property type="protein sequence ID" value="KAJ7993446.1"/>
    <property type="molecule type" value="Genomic_DNA"/>
</dbReference>